<proteinExistence type="predicted"/>
<dbReference type="GO" id="GO:0006013">
    <property type="term" value="P:mannose metabolic process"/>
    <property type="evidence" value="ECO:0007669"/>
    <property type="project" value="InterPro"/>
</dbReference>
<dbReference type="GO" id="GO:0004559">
    <property type="term" value="F:alpha-mannosidase activity"/>
    <property type="evidence" value="ECO:0007669"/>
    <property type="project" value="InterPro"/>
</dbReference>
<dbReference type="InterPro" id="IPR011330">
    <property type="entry name" value="Glyco_hydro/deAcase_b/a-brl"/>
</dbReference>
<organism evidence="4 5">
    <name type="scientific">Ruficoccus amylovorans</name>
    <dbReference type="NCBI Taxonomy" id="1804625"/>
    <lineage>
        <taxon>Bacteria</taxon>
        <taxon>Pseudomonadati</taxon>
        <taxon>Verrucomicrobiota</taxon>
        <taxon>Opitutia</taxon>
        <taxon>Puniceicoccales</taxon>
        <taxon>Cerasicoccaceae</taxon>
        <taxon>Ruficoccus</taxon>
    </lineage>
</organism>
<keyword evidence="5" id="KW-1185">Reference proteome</keyword>
<evidence type="ECO:0000256" key="1">
    <source>
        <dbReference type="ARBA" id="ARBA00022801"/>
    </source>
</evidence>
<evidence type="ECO:0000313" key="5">
    <source>
        <dbReference type="Proteomes" id="UP000546464"/>
    </source>
</evidence>
<reference evidence="4 5" key="1">
    <citation type="submission" date="2020-07" db="EMBL/GenBank/DDBJ databases">
        <authorList>
            <person name="Feng X."/>
        </authorList>
    </citation>
    <scope>NUCLEOTIDE SEQUENCE [LARGE SCALE GENOMIC DNA]</scope>
    <source>
        <strain evidence="4 5">JCM31066</strain>
    </source>
</reference>
<keyword evidence="2" id="KW-0326">Glycosidase</keyword>
<dbReference type="Gene3D" id="1.20.1270.50">
    <property type="entry name" value="Glycoside hydrolase family 38, central domain"/>
    <property type="match status" value="1"/>
</dbReference>
<evidence type="ECO:0000256" key="2">
    <source>
        <dbReference type="ARBA" id="ARBA00023295"/>
    </source>
</evidence>
<name>A0A842HCY5_9BACT</name>
<dbReference type="InterPro" id="IPR027291">
    <property type="entry name" value="Glyco_hydro_38_N_sf"/>
</dbReference>
<dbReference type="SMART" id="SM00872">
    <property type="entry name" value="Alpha-mann_mid"/>
    <property type="match status" value="1"/>
</dbReference>
<dbReference type="GO" id="GO:0009313">
    <property type="term" value="P:oligosaccharide catabolic process"/>
    <property type="evidence" value="ECO:0007669"/>
    <property type="project" value="TreeGrafter"/>
</dbReference>
<dbReference type="SUPFAM" id="SSF88688">
    <property type="entry name" value="Families 57/38 glycoside transferase middle domain"/>
    <property type="match status" value="1"/>
</dbReference>
<evidence type="ECO:0000313" key="4">
    <source>
        <dbReference type="EMBL" id="MBC2593241.1"/>
    </source>
</evidence>
<dbReference type="InterPro" id="IPR015341">
    <property type="entry name" value="Glyco_hydro_38_cen"/>
</dbReference>
<sequence>MKTVHLIFNAHLDPVWLWGWQDGVDEALSTCRSVCSLLEANPDVVFTRGESWVYEQIERLDQVLFTRIRALIKRGQWEPVGGWYIQPDCNLPSWRAFEKQIELGRTYFEQKLRAFPQIAYNVDSFGHAATLPTLMSRAGQSHYIMMRPQEHEMTLPARLFRWCDAATDCEVTTFRIAGEYCTPEGITKEFIERSLTELPDGVEHTMCFVGLGDHGGGPSQAMIEWCREHALAIPGARLVFSSPSRFFAAVAGQRELLPVVTGELQYHAVGCYSVMHDLKTAQKRTELRLEQAEQCAGLLPEEKAEVDVAWRQACFHAFHDTLGGTCIPSAYRHVRNEIGAAEATAERTMAYALRREVVRLAPDPLQRLVIYHPGPRDWSGWMEVEPWLEWTPWQSGWRVLDETGEPMPFQEIAAEAMHQRQTRLLFFLEIAAGEIRCLRLDRSVEGIPAVLPSAQGAPAFAWRAGALPGLSGRAGELTLNLLLREDLTDTWSHGADRYDGDILAQAHWEDPVALETGPLRWAWAQAGTLGERSTLRAEWRSYAGEESVVELILRVHWHEQRAVAKLEIGGSSILTALQAGIPGGELRREPVGREFPFADWVCVVPTAGEPWGVASPDVFAADARPERLALTLLRASVMAHHEPNPGTSPRREISDQGEHLFCFRFVLGGMMSGDTLASMARDYVQRPLVATTTDGMPRRYLRGEAGS</sequence>
<dbReference type="EMBL" id="JACHVB010000012">
    <property type="protein sequence ID" value="MBC2593241.1"/>
    <property type="molecule type" value="Genomic_DNA"/>
</dbReference>
<dbReference type="InterPro" id="IPR037094">
    <property type="entry name" value="Glyco_hydro_38_cen_sf"/>
</dbReference>
<dbReference type="Pfam" id="PF09261">
    <property type="entry name" value="Alpha-mann_mid"/>
    <property type="match status" value="1"/>
</dbReference>
<evidence type="ECO:0000259" key="3">
    <source>
        <dbReference type="SMART" id="SM00872"/>
    </source>
</evidence>
<dbReference type="AlphaFoldDB" id="A0A842HCY5"/>
<gene>
    <name evidence="4" type="ORF">H5P28_03105</name>
</gene>
<keyword evidence="1" id="KW-0378">Hydrolase</keyword>
<protein>
    <recommendedName>
        <fullName evidence="3">Glycoside hydrolase family 38 central domain-containing protein</fullName>
    </recommendedName>
</protein>
<dbReference type="InterPro" id="IPR000602">
    <property type="entry name" value="Glyco_hydro_38_N"/>
</dbReference>
<dbReference type="RefSeq" id="WP_185674227.1">
    <property type="nucleotide sequence ID" value="NZ_JACHVB010000012.1"/>
</dbReference>
<dbReference type="Gene3D" id="3.20.110.10">
    <property type="entry name" value="Glycoside hydrolase 38, N terminal domain"/>
    <property type="match status" value="1"/>
</dbReference>
<accession>A0A842HCY5</accession>
<comment type="caution">
    <text evidence="4">The sequence shown here is derived from an EMBL/GenBank/DDBJ whole genome shotgun (WGS) entry which is preliminary data.</text>
</comment>
<dbReference type="PANTHER" id="PTHR46017:SF1">
    <property type="entry name" value="ALPHA-MANNOSIDASE 2C1"/>
    <property type="match status" value="1"/>
</dbReference>
<dbReference type="InterPro" id="IPR028995">
    <property type="entry name" value="Glyco_hydro_57/38_cen_sf"/>
</dbReference>
<dbReference type="SUPFAM" id="SSF88713">
    <property type="entry name" value="Glycoside hydrolase/deacetylase"/>
    <property type="match status" value="1"/>
</dbReference>
<dbReference type="PANTHER" id="PTHR46017">
    <property type="entry name" value="ALPHA-MANNOSIDASE 2C1"/>
    <property type="match status" value="1"/>
</dbReference>
<dbReference type="Pfam" id="PF01074">
    <property type="entry name" value="Glyco_hydro_38N"/>
    <property type="match status" value="1"/>
</dbReference>
<feature type="domain" description="Glycoside hydrolase family 38 central" evidence="3">
    <location>
        <begin position="265"/>
        <end position="338"/>
    </location>
</feature>
<dbReference type="Proteomes" id="UP000546464">
    <property type="component" value="Unassembled WGS sequence"/>
</dbReference>